<reference evidence="2" key="1">
    <citation type="journal article" date="2016" name="Nat. Genet.">
        <title>A high-quality carrot genome assembly provides new insights into carotenoid accumulation and asterid genome evolution.</title>
        <authorList>
            <person name="Iorizzo M."/>
            <person name="Ellison S."/>
            <person name="Senalik D."/>
            <person name="Zeng P."/>
            <person name="Satapoomin P."/>
            <person name="Huang J."/>
            <person name="Bowman M."/>
            <person name="Iovene M."/>
            <person name="Sanseverino W."/>
            <person name="Cavagnaro P."/>
            <person name="Yildiz M."/>
            <person name="Macko-Podgorni A."/>
            <person name="Moranska E."/>
            <person name="Grzebelus E."/>
            <person name="Grzebelus D."/>
            <person name="Ashrafi H."/>
            <person name="Zheng Z."/>
            <person name="Cheng S."/>
            <person name="Spooner D."/>
            <person name="Van Deynze A."/>
            <person name="Simon P."/>
        </authorList>
    </citation>
    <scope>NUCLEOTIDE SEQUENCE</scope>
    <source>
        <tissue evidence="2">Leaf</tissue>
    </source>
</reference>
<evidence type="ECO:0000313" key="3">
    <source>
        <dbReference type="Proteomes" id="UP000077755"/>
    </source>
</evidence>
<name>A0AAF0XWT4_DAUCS</name>
<dbReference type="AlphaFoldDB" id="A0AAF0XWT4"/>
<gene>
    <name evidence="2" type="ORF">DCAR_0935173</name>
</gene>
<evidence type="ECO:0000256" key="1">
    <source>
        <dbReference type="SAM" id="SignalP"/>
    </source>
</evidence>
<sequence>MAFTKYIVAFLILLPFIAALSRPGPRTPNNVIPSNCNRPCSLVYTSGDCNRDCVVIKNQRSGACEMHDNILYCCCNN</sequence>
<reference evidence="2" key="2">
    <citation type="submission" date="2022-03" db="EMBL/GenBank/DDBJ databases">
        <title>Draft title - Genomic analysis of global carrot germplasm unveils the trajectory of domestication and the origin of high carotenoid orange carrot.</title>
        <authorList>
            <person name="Iorizzo M."/>
            <person name="Ellison S."/>
            <person name="Senalik D."/>
            <person name="Macko-Podgorni A."/>
            <person name="Grzebelus D."/>
            <person name="Bostan H."/>
            <person name="Rolling W."/>
            <person name="Curaba J."/>
            <person name="Simon P."/>
        </authorList>
    </citation>
    <scope>NUCLEOTIDE SEQUENCE</scope>
    <source>
        <tissue evidence="2">Leaf</tissue>
    </source>
</reference>
<evidence type="ECO:0000313" key="2">
    <source>
        <dbReference type="EMBL" id="WOH15630.1"/>
    </source>
</evidence>
<organism evidence="2 3">
    <name type="scientific">Daucus carota subsp. sativus</name>
    <name type="common">Carrot</name>
    <dbReference type="NCBI Taxonomy" id="79200"/>
    <lineage>
        <taxon>Eukaryota</taxon>
        <taxon>Viridiplantae</taxon>
        <taxon>Streptophyta</taxon>
        <taxon>Embryophyta</taxon>
        <taxon>Tracheophyta</taxon>
        <taxon>Spermatophyta</taxon>
        <taxon>Magnoliopsida</taxon>
        <taxon>eudicotyledons</taxon>
        <taxon>Gunneridae</taxon>
        <taxon>Pentapetalae</taxon>
        <taxon>asterids</taxon>
        <taxon>campanulids</taxon>
        <taxon>Apiales</taxon>
        <taxon>Apiaceae</taxon>
        <taxon>Apioideae</taxon>
        <taxon>Scandiceae</taxon>
        <taxon>Daucinae</taxon>
        <taxon>Daucus</taxon>
        <taxon>Daucus sect. Daucus</taxon>
    </lineage>
</organism>
<protein>
    <recommendedName>
        <fullName evidence="4">Knottin scorpion toxin-like domain-containing protein</fullName>
    </recommendedName>
</protein>
<evidence type="ECO:0008006" key="4">
    <source>
        <dbReference type="Google" id="ProtNLM"/>
    </source>
</evidence>
<dbReference type="Proteomes" id="UP000077755">
    <property type="component" value="Chromosome 9"/>
</dbReference>
<feature type="chain" id="PRO_5041974238" description="Knottin scorpion toxin-like domain-containing protein" evidence="1">
    <location>
        <begin position="20"/>
        <end position="77"/>
    </location>
</feature>
<dbReference type="EMBL" id="CP093351">
    <property type="protein sequence ID" value="WOH15630.1"/>
    <property type="molecule type" value="Genomic_DNA"/>
</dbReference>
<proteinExistence type="predicted"/>
<keyword evidence="3" id="KW-1185">Reference proteome</keyword>
<feature type="signal peptide" evidence="1">
    <location>
        <begin position="1"/>
        <end position="19"/>
    </location>
</feature>
<keyword evidence="1" id="KW-0732">Signal</keyword>
<accession>A0AAF0XWT4</accession>